<proteinExistence type="predicted"/>
<evidence type="ECO:0000313" key="2">
    <source>
        <dbReference type="Proteomes" id="UP000594014"/>
    </source>
</evidence>
<reference evidence="1" key="1">
    <citation type="submission" date="2019-08" db="EMBL/GenBank/DDBJ databases">
        <title>Genome sequence of Clostridiales bacterium MT110.</title>
        <authorList>
            <person name="Cao J."/>
        </authorList>
    </citation>
    <scope>NUCLEOTIDE SEQUENCE</scope>
    <source>
        <strain evidence="1">MT110</strain>
    </source>
</reference>
<protein>
    <submittedName>
        <fullName evidence="1">TetR family transcriptional regulator</fullName>
    </submittedName>
</protein>
<keyword evidence="2" id="KW-1185">Reference proteome</keyword>
<evidence type="ECO:0000313" key="1">
    <source>
        <dbReference type="EMBL" id="QOX64435.1"/>
    </source>
</evidence>
<dbReference type="Proteomes" id="UP000594014">
    <property type="component" value="Chromosome"/>
</dbReference>
<organism evidence="1 2">
    <name type="scientific">Anoxybacterium hadale</name>
    <dbReference type="NCBI Taxonomy" id="3408580"/>
    <lineage>
        <taxon>Bacteria</taxon>
        <taxon>Bacillati</taxon>
        <taxon>Bacillota</taxon>
        <taxon>Clostridia</taxon>
        <taxon>Peptostreptococcales</taxon>
        <taxon>Anaerovoracaceae</taxon>
        <taxon>Anoxybacterium</taxon>
    </lineage>
</organism>
<accession>A0ACD1AD94</accession>
<sequence>MPKLGMEPLRRAEAINAALECFCIYGIEKTTLDMVAEKAGFSKGVVAYYFKSKRQLMLDCMMAFLKSYQRKISSVITQDMTPEEMLKKVVEVSLPPVSDERDEPLNVSELDGHEKICLPQSKIARLFGQYIAKAALDAELKETMKNVYINDVAGIAELIRYGKKVYHVNELDEEMAAYTLMALIYGLSYFRITGFLPPGKEDNRAAAIQFIDELFN</sequence>
<gene>
    <name evidence="1" type="ORF">FRZ06_14340</name>
</gene>
<dbReference type="EMBL" id="CP042469">
    <property type="protein sequence ID" value="QOX64435.1"/>
    <property type="molecule type" value="Genomic_DNA"/>
</dbReference>
<name>A0ACD1AD94_9FIRM</name>